<keyword evidence="1" id="KW-0472">Membrane</keyword>
<feature type="transmembrane region" description="Helical" evidence="1">
    <location>
        <begin position="20"/>
        <end position="41"/>
    </location>
</feature>
<organism evidence="2 3">
    <name type="scientific">Autumnicola patrickiae</name>
    <dbReference type="NCBI Taxonomy" id="3075591"/>
    <lineage>
        <taxon>Bacteria</taxon>
        <taxon>Pseudomonadati</taxon>
        <taxon>Bacteroidota</taxon>
        <taxon>Flavobacteriia</taxon>
        <taxon>Flavobacteriales</taxon>
        <taxon>Flavobacteriaceae</taxon>
        <taxon>Autumnicola</taxon>
    </lineage>
</organism>
<gene>
    <name evidence="2" type="ORF">RM549_03300</name>
</gene>
<evidence type="ECO:0000313" key="3">
    <source>
        <dbReference type="Proteomes" id="UP001261624"/>
    </source>
</evidence>
<feature type="transmembrane region" description="Helical" evidence="1">
    <location>
        <begin position="149"/>
        <end position="169"/>
    </location>
</feature>
<keyword evidence="1" id="KW-0812">Transmembrane</keyword>
<feature type="transmembrane region" description="Helical" evidence="1">
    <location>
        <begin position="201"/>
        <end position="221"/>
    </location>
</feature>
<feature type="transmembrane region" description="Helical" evidence="1">
    <location>
        <begin position="352"/>
        <end position="373"/>
    </location>
</feature>
<name>A0ABU3DYJ9_9FLAO</name>
<proteinExistence type="predicted"/>
<comment type="caution">
    <text evidence="2">The sequence shown here is derived from an EMBL/GenBank/DDBJ whole genome shotgun (WGS) entry which is preliminary data.</text>
</comment>
<reference evidence="2 3" key="1">
    <citation type="submission" date="2023-09" db="EMBL/GenBank/DDBJ databases">
        <authorList>
            <person name="Rey-Velasco X."/>
        </authorList>
    </citation>
    <scope>NUCLEOTIDE SEQUENCE [LARGE SCALE GENOMIC DNA]</scope>
    <source>
        <strain evidence="2 3">F188</strain>
    </source>
</reference>
<accession>A0ABU3DYJ9</accession>
<dbReference type="Pfam" id="PF03929">
    <property type="entry name" value="PepSY_TM"/>
    <property type="match status" value="1"/>
</dbReference>
<dbReference type="InterPro" id="IPR005625">
    <property type="entry name" value="PepSY-ass_TM"/>
</dbReference>
<dbReference type="PANTHER" id="PTHR34219:SF3">
    <property type="entry name" value="BLL7967 PROTEIN"/>
    <property type="match status" value="1"/>
</dbReference>
<dbReference type="PANTHER" id="PTHR34219">
    <property type="entry name" value="IRON-REGULATED INNER MEMBRANE PROTEIN-RELATED"/>
    <property type="match status" value="1"/>
</dbReference>
<sequence>MGKSKSTTTTKKWIRKIHLYLGLATGLVVLIVSLTGCLWVFQEEINELTSGVPQVEPQNAEKIDPLEAKNMAQTVFPGKHVHGTLYEGGANPIQVIFYEEEPEEFYSSVFLNPWDGEVLHIENHLTGFFHFILDGHMHLWLPPVIGSEIVAWSTVIFFLMIISGIILWWPKNKKVRGQRTWFRWNPGTKWKRKNYDLHQIVGFYASFIAVFFILTGLIMTFDAFSAGFYKAIGGEKGIEFSVPLNNSGALTTKEGEEPIRELMPMLQERFPDAKDYEIHYPYDENYSIYVEVSNSDGIYYDSDYRFYDQNNLAEVPSESIYGVYEEAGFSETVLRMNYDIHVGAIGGIPGKVLAFFISLFCASLPVTGFLLWYGRTFKTKKSQVKVEKKERVMAYQQ</sequence>
<keyword evidence="1" id="KW-1133">Transmembrane helix</keyword>
<dbReference type="EMBL" id="JAVRHM010000002">
    <property type="protein sequence ID" value="MDT0688793.1"/>
    <property type="molecule type" value="Genomic_DNA"/>
</dbReference>
<evidence type="ECO:0000256" key="1">
    <source>
        <dbReference type="SAM" id="Phobius"/>
    </source>
</evidence>
<protein>
    <submittedName>
        <fullName evidence="2">PepSY-associated TM helix domain-containing protein</fullName>
    </submittedName>
</protein>
<evidence type="ECO:0000313" key="2">
    <source>
        <dbReference type="EMBL" id="MDT0688793.1"/>
    </source>
</evidence>
<keyword evidence="3" id="KW-1185">Reference proteome</keyword>
<dbReference type="RefSeq" id="WP_311681126.1">
    <property type="nucleotide sequence ID" value="NZ_JAVRHM010000002.1"/>
</dbReference>
<dbReference type="Proteomes" id="UP001261624">
    <property type="component" value="Unassembled WGS sequence"/>
</dbReference>